<reference evidence="3" key="1">
    <citation type="submission" date="2014-09" db="EMBL/GenBank/DDBJ databases">
        <authorList>
            <person name="Magalhaes I.L.F."/>
            <person name="Oliveira U."/>
            <person name="Santos F.R."/>
            <person name="Vidigal T.H.D.A."/>
            <person name="Brescovit A.D."/>
            <person name="Santos A.J."/>
        </authorList>
    </citation>
    <scope>NUCLEOTIDE SEQUENCE</scope>
    <source>
        <tissue evidence="3">Shoot tissue taken approximately 20 cm above the soil surface</tissue>
    </source>
</reference>
<feature type="compositionally biased region" description="Acidic residues" evidence="1">
    <location>
        <begin position="23"/>
        <end position="36"/>
    </location>
</feature>
<protein>
    <recommendedName>
        <fullName evidence="2">Transposase MuDR plant domain-containing protein</fullName>
    </recommendedName>
</protein>
<feature type="domain" description="Transposase MuDR plant" evidence="2">
    <location>
        <begin position="98"/>
        <end position="163"/>
    </location>
</feature>
<sequence>MEKLPVRRNPNIAPKSSNSANDGSEEDEENVDPALMEDEDIFMEDHEVFVSLGLRAEDEAARINLEKDGFGQIDDDAQISVDDHAENEPLFAIDKENLKIKKGETFSTMEDFRMALRQYAILKEFEVHKVKTDRKRYRAECKANGCPWRIVANKLVGQPTVEITMIPNEHECMGMGKLVSKMASKK</sequence>
<evidence type="ECO:0000313" key="3">
    <source>
        <dbReference type="EMBL" id="JAD40786.1"/>
    </source>
</evidence>
<evidence type="ECO:0000259" key="2">
    <source>
        <dbReference type="Pfam" id="PF03108"/>
    </source>
</evidence>
<dbReference type="AlphaFoldDB" id="A0A0A8ZPQ8"/>
<feature type="region of interest" description="Disordered" evidence="1">
    <location>
        <begin position="1"/>
        <end position="36"/>
    </location>
</feature>
<dbReference type="Pfam" id="PF03108">
    <property type="entry name" value="DBD_Tnp_Mut"/>
    <property type="match status" value="1"/>
</dbReference>
<evidence type="ECO:0000256" key="1">
    <source>
        <dbReference type="SAM" id="MobiDB-lite"/>
    </source>
</evidence>
<name>A0A0A8ZPQ8_ARUDO</name>
<dbReference type="EMBL" id="GBRH01257109">
    <property type="protein sequence ID" value="JAD40786.1"/>
    <property type="molecule type" value="Transcribed_RNA"/>
</dbReference>
<dbReference type="InterPro" id="IPR004332">
    <property type="entry name" value="Transposase_MuDR"/>
</dbReference>
<accession>A0A0A8ZPQ8</accession>
<proteinExistence type="predicted"/>
<reference evidence="3" key="2">
    <citation type="journal article" date="2015" name="Data Brief">
        <title>Shoot transcriptome of the giant reed, Arundo donax.</title>
        <authorList>
            <person name="Barrero R.A."/>
            <person name="Guerrero F.D."/>
            <person name="Moolhuijzen P."/>
            <person name="Goolsby J.A."/>
            <person name="Tidwell J."/>
            <person name="Bellgard S.E."/>
            <person name="Bellgard M.I."/>
        </authorList>
    </citation>
    <scope>NUCLEOTIDE SEQUENCE</scope>
    <source>
        <tissue evidence="3">Shoot tissue taken approximately 20 cm above the soil surface</tissue>
    </source>
</reference>
<organism evidence="3">
    <name type="scientific">Arundo donax</name>
    <name type="common">Giant reed</name>
    <name type="synonym">Donax arundinaceus</name>
    <dbReference type="NCBI Taxonomy" id="35708"/>
    <lineage>
        <taxon>Eukaryota</taxon>
        <taxon>Viridiplantae</taxon>
        <taxon>Streptophyta</taxon>
        <taxon>Embryophyta</taxon>
        <taxon>Tracheophyta</taxon>
        <taxon>Spermatophyta</taxon>
        <taxon>Magnoliopsida</taxon>
        <taxon>Liliopsida</taxon>
        <taxon>Poales</taxon>
        <taxon>Poaceae</taxon>
        <taxon>PACMAD clade</taxon>
        <taxon>Arundinoideae</taxon>
        <taxon>Arundineae</taxon>
        <taxon>Arundo</taxon>
    </lineage>
</organism>